<gene>
    <name evidence="2" type="ORF">PPNO1_LOCUS917</name>
</gene>
<reference evidence="2" key="1">
    <citation type="submission" date="2022-11" db="EMBL/GenBank/DDBJ databases">
        <authorList>
            <person name="Scott C."/>
            <person name="Bruce N."/>
        </authorList>
    </citation>
    <scope>NUCLEOTIDE SEQUENCE</scope>
</reference>
<sequence>MAAPGAGPDPDPWDRTAIHSGNQYLRHFPMKQQCGMCNGAVSANDVCVGLVGNDTTATLQTHTAQFLAPDAHDRTRSVNNWVLCARRTCKICDFNPDTTVLHHECFALWRHVAWRRPWVRMHCLPLPETSHIPLSALAVVAAKCGLAGLATLPQEILQVIRAHSASAHLWRYVAGLGLAAQLEEAAAASSRPDAGLYEISIRDVASWERGMDRPVETRSGSTPLPVLRIVVDAQGIQTVETLTNEDARYRHIRSDDRFFIVTETADQYLDGVTALFQDGLMRLRIPRAAQPPPLGPAHAPIFRPSVPLRDKTAPRVVHLQERGVKDSTSHSIDLTSVTGLTFLFANYIGLAAIHGHTAEKPHATIPHDITPNGLCWVYVPISKNDTVLSLDLRAREPNFYTQWPSLLLHTELTGLNIFGTFLKSEFPPPPRPPPLHALLHPLPHGHVIGMGTAARTRDPVKRPTPLSRPETIVPNFLAMDLLIKFSSAPLDAVRVATVFHHPDQPHLCLGIIFDYENGGSRAVGQCRLGHDATTVHHRPTRVCVRNVPQLHEGEPELQWTTKVAFSSGSDHSHESGGGGGGGGGDGEGDGDGMRCFSMKDSVLDFWFTAREFCIEIRRDNEAPGSSDWDSHSYAIVET</sequence>
<organism evidence="2 3">
    <name type="scientific">Parascedosporium putredinis</name>
    <dbReference type="NCBI Taxonomy" id="1442378"/>
    <lineage>
        <taxon>Eukaryota</taxon>
        <taxon>Fungi</taxon>
        <taxon>Dikarya</taxon>
        <taxon>Ascomycota</taxon>
        <taxon>Pezizomycotina</taxon>
        <taxon>Sordariomycetes</taxon>
        <taxon>Hypocreomycetidae</taxon>
        <taxon>Microascales</taxon>
        <taxon>Microascaceae</taxon>
        <taxon>Parascedosporium</taxon>
    </lineage>
</organism>
<comment type="caution">
    <text evidence="2">The sequence shown here is derived from an EMBL/GenBank/DDBJ whole genome shotgun (WGS) entry which is preliminary data.</text>
</comment>
<evidence type="ECO:0000256" key="1">
    <source>
        <dbReference type="SAM" id="MobiDB-lite"/>
    </source>
</evidence>
<dbReference type="Proteomes" id="UP000838763">
    <property type="component" value="Unassembled WGS sequence"/>
</dbReference>
<accession>A0A9P1M7Z7</accession>
<feature type="region of interest" description="Disordered" evidence="1">
    <location>
        <begin position="565"/>
        <end position="591"/>
    </location>
</feature>
<feature type="compositionally biased region" description="Gly residues" evidence="1">
    <location>
        <begin position="575"/>
        <end position="585"/>
    </location>
</feature>
<proteinExistence type="predicted"/>
<protein>
    <submittedName>
        <fullName evidence="2">Uncharacterized protein</fullName>
    </submittedName>
</protein>
<dbReference type="AlphaFoldDB" id="A0A9P1M7Z7"/>
<name>A0A9P1M7Z7_9PEZI</name>
<evidence type="ECO:0000313" key="2">
    <source>
        <dbReference type="EMBL" id="CAI4211120.1"/>
    </source>
</evidence>
<keyword evidence="3" id="KW-1185">Reference proteome</keyword>
<evidence type="ECO:0000313" key="3">
    <source>
        <dbReference type="Proteomes" id="UP000838763"/>
    </source>
</evidence>
<dbReference type="OrthoDB" id="4763081at2759"/>
<dbReference type="EMBL" id="CALLCH030000001">
    <property type="protein sequence ID" value="CAI4211120.1"/>
    <property type="molecule type" value="Genomic_DNA"/>
</dbReference>